<dbReference type="Pfam" id="PF00005">
    <property type="entry name" value="ABC_tran"/>
    <property type="match status" value="2"/>
</dbReference>
<evidence type="ECO:0000313" key="6">
    <source>
        <dbReference type="EMBL" id="QPM68219.1"/>
    </source>
</evidence>
<feature type="domain" description="ABC transporter" evidence="5">
    <location>
        <begin position="6"/>
        <end position="241"/>
    </location>
</feature>
<evidence type="ECO:0000256" key="2">
    <source>
        <dbReference type="ARBA" id="ARBA00022737"/>
    </source>
</evidence>
<dbReference type="PANTHER" id="PTHR43790">
    <property type="entry name" value="CARBOHYDRATE TRANSPORT ATP-BINDING PROTEIN MG119-RELATED"/>
    <property type="match status" value="1"/>
</dbReference>
<dbReference type="GO" id="GO:0005524">
    <property type="term" value="F:ATP binding"/>
    <property type="evidence" value="ECO:0007669"/>
    <property type="project" value="UniProtKB-KW"/>
</dbReference>
<dbReference type="PROSITE" id="PS50893">
    <property type="entry name" value="ABC_TRANSPORTER_2"/>
    <property type="match status" value="2"/>
</dbReference>
<gene>
    <name evidence="6" type="primary">mglA_5</name>
    <name evidence="6" type="ORF">RT761_01435</name>
</gene>
<keyword evidence="4 6" id="KW-0067">ATP-binding</keyword>
<organism evidence="6 7">
    <name type="scientific">Atribacter laminatus</name>
    <dbReference type="NCBI Taxonomy" id="2847778"/>
    <lineage>
        <taxon>Bacteria</taxon>
        <taxon>Pseudomonadati</taxon>
        <taxon>Atribacterota</taxon>
        <taxon>Atribacteria</taxon>
        <taxon>Atribacterales</taxon>
        <taxon>Atribacteraceae</taxon>
        <taxon>Atribacter</taxon>
    </lineage>
</organism>
<evidence type="ECO:0000313" key="7">
    <source>
        <dbReference type="Proteomes" id="UP000594463"/>
    </source>
</evidence>
<dbReference type="SMART" id="SM00382">
    <property type="entry name" value="AAA"/>
    <property type="match status" value="2"/>
</dbReference>
<keyword evidence="3" id="KW-0547">Nucleotide-binding</keyword>
<protein>
    <submittedName>
        <fullName evidence="6">Galactose/methyl galactoside import ATP-binding protein MglA</fullName>
    </submittedName>
</protein>
<dbReference type="AlphaFoldDB" id="A0A7T1ALS8"/>
<sequence length="503" mass="56709">MEEIILEVRELSKNYPGVAALKGINLNIGRNTVHCIVGENGAGKSTFIKILTCAETRSSGEIIFNGKEFKPRSIREAMDLGISTLFQELNVVNQLTVEENLILGREPNRCGVIQRSDPSERVFQLMKEFAPDIPLKKKVAQLSFAEKQVIEIVKAIAVDASLLIMDEPTAAVSENETKRLFDIIRFLKEKNITVIYISHILDDIFTIGDVVTVFRDGEIVGTKNVVDIDRDELIRMMIGKVTVDKYVPRTVEYQNKVLEVNNLTTHKLKNVSFHLYKGEILGFYGLRGAGKTEIALALFGLDRALNGDIRIEGKSVLFDIPQDAMMNGISMVPEERLTEGLIMKLPVRPNISITNLRALSNFGVIHSQEDRKVARNYVDAMNIKVKHIEQKVATLSGGNQQKVVVSKYLHAGSNILLMDEPTRGVDIGAKEEIHRIIRSLAEKRKSIIVFSSEYPEIFNLCDRIYLLRDGQIVKEVKNQEANPEEILHIITRGKRVHYEYQAE</sequence>
<keyword evidence="2" id="KW-0677">Repeat</keyword>
<evidence type="ECO:0000256" key="3">
    <source>
        <dbReference type="ARBA" id="ARBA00022741"/>
    </source>
</evidence>
<dbReference type="InterPro" id="IPR003593">
    <property type="entry name" value="AAA+_ATPase"/>
</dbReference>
<dbReference type="PANTHER" id="PTHR43790:SF9">
    <property type="entry name" value="GALACTOFURANOSE TRANSPORTER ATP-BINDING PROTEIN YTFR"/>
    <property type="match status" value="1"/>
</dbReference>
<keyword evidence="1" id="KW-0813">Transport</keyword>
<dbReference type="EMBL" id="CP065383">
    <property type="protein sequence ID" value="QPM68219.1"/>
    <property type="molecule type" value="Genomic_DNA"/>
</dbReference>
<dbReference type="Gene3D" id="3.40.50.300">
    <property type="entry name" value="P-loop containing nucleotide triphosphate hydrolases"/>
    <property type="match status" value="2"/>
</dbReference>
<dbReference type="InterPro" id="IPR050107">
    <property type="entry name" value="ABC_carbohydrate_import_ATPase"/>
</dbReference>
<dbReference type="PROSITE" id="PS00211">
    <property type="entry name" value="ABC_TRANSPORTER_1"/>
    <property type="match status" value="1"/>
</dbReference>
<reference evidence="6 7" key="1">
    <citation type="journal article" date="2021" name="Nat. Commun.">
        <title>Isolation of a member of the candidate phylum Atribacteria reveals a unique cell membrane structure.</title>
        <authorList>
            <person name="Taiki K."/>
            <person name="Nobu M.K."/>
            <person name="Kusada H."/>
            <person name="Meng X.-Y."/>
            <person name="Hosoki N."/>
            <person name="Uematsu K."/>
            <person name="Yoshioka H."/>
            <person name="Kamagata Y."/>
            <person name="Tamaki H."/>
        </authorList>
    </citation>
    <scope>NUCLEOTIDE SEQUENCE [LARGE SCALE GENOMIC DNA]</scope>
    <source>
        <strain evidence="6 7">RT761</strain>
    </source>
</reference>
<dbReference type="SUPFAM" id="SSF52540">
    <property type="entry name" value="P-loop containing nucleoside triphosphate hydrolases"/>
    <property type="match status" value="2"/>
</dbReference>
<evidence type="ECO:0000256" key="1">
    <source>
        <dbReference type="ARBA" id="ARBA00022448"/>
    </source>
</evidence>
<evidence type="ECO:0000259" key="5">
    <source>
        <dbReference type="PROSITE" id="PS50893"/>
    </source>
</evidence>
<dbReference type="RefSeq" id="WP_218110733.1">
    <property type="nucleotide sequence ID" value="NZ_CP065383.1"/>
</dbReference>
<keyword evidence="7" id="KW-1185">Reference proteome</keyword>
<name>A0A7T1ALS8_ATRLM</name>
<feature type="domain" description="ABC transporter" evidence="5">
    <location>
        <begin position="251"/>
        <end position="494"/>
    </location>
</feature>
<dbReference type="CDD" id="cd03216">
    <property type="entry name" value="ABC_Carb_Monos_I"/>
    <property type="match status" value="1"/>
</dbReference>
<dbReference type="GO" id="GO:0016887">
    <property type="term" value="F:ATP hydrolysis activity"/>
    <property type="evidence" value="ECO:0007669"/>
    <property type="project" value="InterPro"/>
</dbReference>
<accession>A0A7T1ALS8</accession>
<dbReference type="InterPro" id="IPR027417">
    <property type="entry name" value="P-loop_NTPase"/>
</dbReference>
<evidence type="ECO:0000256" key="4">
    <source>
        <dbReference type="ARBA" id="ARBA00022840"/>
    </source>
</evidence>
<dbReference type="Proteomes" id="UP000594463">
    <property type="component" value="Chromosome"/>
</dbReference>
<dbReference type="InterPro" id="IPR017871">
    <property type="entry name" value="ABC_transporter-like_CS"/>
</dbReference>
<dbReference type="KEGG" id="alam:RT761_01435"/>
<dbReference type="InterPro" id="IPR003439">
    <property type="entry name" value="ABC_transporter-like_ATP-bd"/>
</dbReference>
<dbReference type="CDD" id="cd03215">
    <property type="entry name" value="ABC_Carb_Monos_II"/>
    <property type="match status" value="1"/>
</dbReference>
<proteinExistence type="predicted"/>